<keyword evidence="7" id="KW-0460">Magnesium</keyword>
<comment type="cofactor">
    <cofactor evidence="1">
        <name>Mn(2+)</name>
        <dbReference type="ChEBI" id="CHEBI:29035"/>
    </cofactor>
</comment>
<dbReference type="GO" id="GO:0046872">
    <property type="term" value="F:metal ion binding"/>
    <property type="evidence" value="ECO:0007669"/>
    <property type="project" value="UniProtKB-KW"/>
</dbReference>
<comment type="cofactor">
    <cofactor evidence="2">
        <name>Mg(2+)</name>
        <dbReference type="ChEBI" id="CHEBI:18420"/>
    </cofactor>
</comment>
<dbReference type="PROSITE" id="PS01032">
    <property type="entry name" value="PPM_1"/>
    <property type="match status" value="1"/>
</dbReference>
<dbReference type="EMBL" id="GISG01260872">
    <property type="protein sequence ID" value="MBA4673821.1"/>
    <property type="molecule type" value="Transcribed_RNA"/>
</dbReference>
<dbReference type="SMART" id="SM00332">
    <property type="entry name" value="PP2Cc"/>
    <property type="match status" value="1"/>
</dbReference>
<dbReference type="InterPro" id="IPR015655">
    <property type="entry name" value="PP2C"/>
</dbReference>
<evidence type="ECO:0000256" key="8">
    <source>
        <dbReference type="ARBA" id="ARBA00022912"/>
    </source>
</evidence>
<evidence type="ECO:0000256" key="3">
    <source>
        <dbReference type="ARBA" id="ARBA00006702"/>
    </source>
</evidence>
<dbReference type="AlphaFoldDB" id="A0A7C9EPP0"/>
<feature type="domain" description="PPM-type phosphatase" evidence="11">
    <location>
        <begin position="137"/>
        <end position="429"/>
    </location>
</feature>
<evidence type="ECO:0000256" key="4">
    <source>
        <dbReference type="ARBA" id="ARBA00013081"/>
    </source>
</evidence>
<reference evidence="12" key="1">
    <citation type="journal article" date="2013" name="J. Plant Res.">
        <title>Effect of fungi and light on seed germination of three Opuntia species from semiarid lands of central Mexico.</title>
        <authorList>
            <person name="Delgado-Sanchez P."/>
            <person name="Jimenez-Bremont J.F."/>
            <person name="Guerrero-Gonzalez Mde L."/>
            <person name="Flores J."/>
        </authorList>
    </citation>
    <scope>NUCLEOTIDE SEQUENCE</scope>
    <source>
        <tissue evidence="12">Cladode</tissue>
    </source>
</reference>
<comment type="similarity">
    <text evidence="3 10">Belongs to the PP2C family.</text>
</comment>
<keyword evidence="6 10" id="KW-0378">Hydrolase</keyword>
<accession>A0A7C9EPP0</accession>
<keyword evidence="8 10" id="KW-0904">Protein phosphatase</keyword>
<evidence type="ECO:0000259" key="11">
    <source>
        <dbReference type="PROSITE" id="PS51746"/>
    </source>
</evidence>
<protein>
    <recommendedName>
        <fullName evidence="4">protein-serine/threonine phosphatase</fullName>
        <ecNumber evidence="4">3.1.3.16</ecNumber>
    </recommendedName>
</protein>
<dbReference type="Gene3D" id="3.60.40.10">
    <property type="entry name" value="PPM-type phosphatase domain"/>
    <property type="match status" value="1"/>
</dbReference>
<evidence type="ECO:0000256" key="6">
    <source>
        <dbReference type="ARBA" id="ARBA00022801"/>
    </source>
</evidence>
<dbReference type="EC" id="3.1.3.16" evidence="4"/>
<reference evidence="12" key="2">
    <citation type="submission" date="2020-07" db="EMBL/GenBank/DDBJ databases">
        <authorList>
            <person name="Vera ALvarez R."/>
            <person name="Arias-Moreno D.M."/>
            <person name="Jimenez-Jacinto V."/>
            <person name="Jimenez-Bremont J.F."/>
            <person name="Swaminathan K."/>
            <person name="Moose S.P."/>
            <person name="Guerrero-Gonzalez M.L."/>
            <person name="Marino-Ramirez L."/>
            <person name="Landsman D."/>
            <person name="Rodriguez-Kessler M."/>
            <person name="Delgado-Sanchez P."/>
        </authorList>
    </citation>
    <scope>NUCLEOTIDE SEQUENCE</scope>
    <source>
        <tissue evidence="12">Cladode</tissue>
    </source>
</reference>
<evidence type="ECO:0000256" key="7">
    <source>
        <dbReference type="ARBA" id="ARBA00022842"/>
    </source>
</evidence>
<dbReference type="FunFam" id="3.60.40.10:FF:000065">
    <property type="entry name" value="Protein phosphatase 2C 37"/>
    <property type="match status" value="1"/>
</dbReference>
<dbReference type="CDD" id="cd00143">
    <property type="entry name" value="PP2Cc"/>
    <property type="match status" value="1"/>
</dbReference>
<sequence length="434" mass="46990">MAEICCGVVSDGESAAAAVAAGGGCETTSSRAARRRRVEIRGFKFVTTAIASASSESAETKRQRMEISASSSISRECDKAVDRLVISDCERQNNGSVQDDKQKEVTLYQSPILSVKSLGISSTTSLLNIQALKVVPKFGVASVCGRRRDMEDAVAVHPSFIRPGNDNDSEFHYFAVYDGHGCSHVAMRCRDRLHELVKEELLNKEASLEWKLAMERSFDRMDKEVIAWNEGVVGNCRCELQTPECDAVGSTAVVAIVTPQKIIVANCGDSRAVLCRNGRALPLSSDHKPDRPDELNRIQEAGGRVIYWDGPRVLGVLAMSRAIGDNYLKPYVSCEPEVTITDRTAEDDCLILASDGLWDVVSNDTACGVARMCLRGKAPPTIAPLEVERVAGAADGTADKACSDASMLLTKLALARHSTDNVSVVVIDLRRKKP</sequence>
<organism evidence="12">
    <name type="scientific">Opuntia streptacantha</name>
    <name type="common">Prickly pear cactus</name>
    <name type="synonym">Opuntia cardona</name>
    <dbReference type="NCBI Taxonomy" id="393608"/>
    <lineage>
        <taxon>Eukaryota</taxon>
        <taxon>Viridiplantae</taxon>
        <taxon>Streptophyta</taxon>
        <taxon>Embryophyta</taxon>
        <taxon>Tracheophyta</taxon>
        <taxon>Spermatophyta</taxon>
        <taxon>Magnoliopsida</taxon>
        <taxon>eudicotyledons</taxon>
        <taxon>Gunneridae</taxon>
        <taxon>Pentapetalae</taxon>
        <taxon>Caryophyllales</taxon>
        <taxon>Cactineae</taxon>
        <taxon>Cactaceae</taxon>
        <taxon>Opuntioideae</taxon>
        <taxon>Opuntia</taxon>
    </lineage>
</organism>
<proteinExistence type="inferred from homology"/>
<dbReference type="GO" id="GO:0004722">
    <property type="term" value="F:protein serine/threonine phosphatase activity"/>
    <property type="evidence" value="ECO:0007669"/>
    <property type="project" value="UniProtKB-EC"/>
</dbReference>
<dbReference type="InterPro" id="IPR036457">
    <property type="entry name" value="PPM-type-like_dom_sf"/>
</dbReference>
<evidence type="ECO:0000256" key="1">
    <source>
        <dbReference type="ARBA" id="ARBA00001936"/>
    </source>
</evidence>
<dbReference type="Pfam" id="PF00481">
    <property type="entry name" value="PP2C"/>
    <property type="match status" value="1"/>
</dbReference>
<keyword evidence="9" id="KW-0464">Manganese</keyword>
<dbReference type="GO" id="GO:0009788">
    <property type="term" value="P:negative regulation of abscisic acid-activated signaling pathway"/>
    <property type="evidence" value="ECO:0007669"/>
    <property type="project" value="UniProtKB-ARBA"/>
</dbReference>
<evidence type="ECO:0000313" key="12">
    <source>
        <dbReference type="EMBL" id="MBA4673822.1"/>
    </source>
</evidence>
<name>A0A7C9EPP0_OPUST</name>
<evidence type="ECO:0000256" key="2">
    <source>
        <dbReference type="ARBA" id="ARBA00001946"/>
    </source>
</evidence>
<keyword evidence="5" id="KW-0479">Metal-binding</keyword>
<dbReference type="SUPFAM" id="SSF81606">
    <property type="entry name" value="PP2C-like"/>
    <property type="match status" value="1"/>
</dbReference>
<dbReference type="EMBL" id="GISG01260873">
    <property type="protein sequence ID" value="MBA4673822.1"/>
    <property type="molecule type" value="Transcribed_RNA"/>
</dbReference>
<dbReference type="InterPro" id="IPR001932">
    <property type="entry name" value="PPM-type_phosphatase-like_dom"/>
</dbReference>
<dbReference type="PANTHER" id="PTHR47992">
    <property type="entry name" value="PROTEIN PHOSPHATASE"/>
    <property type="match status" value="1"/>
</dbReference>
<evidence type="ECO:0000256" key="10">
    <source>
        <dbReference type="RuleBase" id="RU003465"/>
    </source>
</evidence>
<evidence type="ECO:0000256" key="9">
    <source>
        <dbReference type="ARBA" id="ARBA00023211"/>
    </source>
</evidence>
<evidence type="ECO:0000256" key="5">
    <source>
        <dbReference type="ARBA" id="ARBA00022723"/>
    </source>
</evidence>
<dbReference type="PROSITE" id="PS51746">
    <property type="entry name" value="PPM_2"/>
    <property type="match status" value="1"/>
</dbReference>
<dbReference type="InterPro" id="IPR000222">
    <property type="entry name" value="PP2C_BS"/>
</dbReference>